<reference evidence="2 3" key="1">
    <citation type="submission" date="2024-06" db="EMBL/GenBank/DDBJ databases">
        <authorList>
            <person name="Pan Q."/>
            <person name="Wen M."/>
            <person name="Jouanno E."/>
            <person name="Zahm M."/>
            <person name="Klopp C."/>
            <person name="Cabau C."/>
            <person name="Louis A."/>
            <person name="Berthelot C."/>
            <person name="Parey E."/>
            <person name="Roest Crollius H."/>
            <person name="Montfort J."/>
            <person name="Robinson-Rechavi M."/>
            <person name="Bouchez O."/>
            <person name="Lampietro C."/>
            <person name="Lopez Roques C."/>
            <person name="Donnadieu C."/>
            <person name="Postlethwait J."/>
            <person name="Bobe J."/>
            <person name="Verreycken H."/>
            <person name="Guiguen Y."/>
        </authorList>
    </citation>
    <scope>NUCLEOTIDE SEQUENCE [LARGE SCALE GENOMIC DNA]</scope>
    <source>
        <strain evidence="2">Up_M1</strain>
        <tissue evidence="2">Testis</tissue>
    </source>
</reference>
<organism evidence="2 3">
    <name type="scientific">Umbra pygmaea</name>
    <name type="common">Eastern mudminnow</name>
    <dbReference type="NCBI Taxonomy" id="75934"/>
    <lineage>
        <taxon>Eukaryota</taxon>
        <taxon>Metazoa</taxon>
        <taxon>Chordata</taxon>
        <taxon>Craniata</taxon>
        <taxon>Vertebrata</taxon>
        <taxon>Euteleostomi</taxon>
        <taxon>Actinopterygii</taxon>
        <taxon>Neopterygii</taxon>
        <taxon>Teleostei</taxon>
        <taxon>Protacanthopterygii</taxon>
        <taxon>Esociformes</taxon>
        <taxon>Umbridae</taxon>
        <taxon>Umbra</taxon>
    </lineage>
</organism>
<dbReference type="AlphaFoldDB" id="A0ABD0X5K5"/>
<sequence length="129" mass="14096">MAVQQITTVTTSQGSGDWNTGICDCCSDIGTCCCAWWCFPCLQCQTASQYGWCCCMPILDSVSCGAVSCCMRSSMRQRYGIQGSVCGDIACVLCCYPCTWCQMSREVKAQCGPRNQQIHVVTQQVMPAH</sequence>
<dbReference type="PANTHER" id="PTHR15907">
    <property type="entry name" value="DUF614 FAMILY PROTEIN-RELATED"/>
    <property type="match status" value="1"/>
</dbReference>
<dbReference type="InterPro" id="IPR006461">
    <property type="entry name" value="PLAC_motif_containing"/>
</dbReference>
<protein>
    <recommendedName>
        <fullName evidence="4">Plac8 onzin related protein 1</fullName>
    </recommendedName>
</protein>
<evidence type="ECO:0000256" key="1">
    <source>
        <dbReference type="ARBA" id="ARBA00009024"/>
    </source>
</evidence>
<accession>A0ABD0X5K5</accession>
<dbReference type="NCBIfam" id="TIGR01571">
    <property type="entry name" value="A_thal_Cys_rich"/>
    <property type="match status" value="1"/>
</dbReference>
<gene>
    <name evidence="2" type="ORF">UPYG_G00239910</name>
</gene>
<dbReference type="Proteomes" id="UP001557470">
    <property type="component" value="Unassembled WGS sequence"/>
</dbReference>
<dbReference type="Pfam" id="PF04749">
    <property type="entry name" value="PLAC8"/>
    <property type="match status" value="1"/>
</dbReference>
<name>A0ABD0X5K5_UMBPY</name>
<evidence type="ECO:0000313" key="2">
    <source>
        <dbReference type="EMBL" id="KAL0970288.1"/>
    </source>
</evidence>
<proteinExistence type="inferred from homology"/>
<keyword evidence="3" id="KW-1185">Reference proteome</keyword>
<evidence type="ECO:0008006" key="4">
    <source>
        <dbReference type="Google" id="ProtNLM"/>
    </source>
</evidence>
<comment type="caution">
    <text evidence="2">The sequence shown here is derived from an EMBL/GenBank/DDBJ whole genome shotgun (WGS) entry which is preliminary data.</text>
</comment>
<comment type="similarity">
    <text evidence="1">Belongs to the cornifelin family.</text>
</comment>
<dbReference type="EMBL" id="JAGEUA010000007">
    <property type="protein sequence ID" value="KAL0970288.1"/>
    <property type="molecule type" value="Genomic_DNA"/>
</dbReference>
<evidence type="ECO:0000313" key="3">
    <source>
        <dbReference type="Proteomes" id="UP001557470"/>
    </source>
</evidence>